<feature type="compositionally biased region" description="Low complexity" evidence="2">
    <location>
        <begin position="2512"/>
        <end position="2522"/>
    </location>
</feature>
<evidence type="ECO:0000313" key="7">
    <source>
        <dbReference type="Ensembl" id="ENSSANP00000046780.1"/>
    </source>
</evidence>
<dbReference type="GO" id="GO:0031175">
    <property type="term" value="P:neuron projection development"/>
    <property type="evidence" value="ECO:0007669"/>
    <property type="project" value="TreeGrafter"/>
</dbReference>
<evidence type="ECO:0000313" key="8">
    <source>
        <dbReference type="Proteomes" id="UP000472260"/>
    </source>
</evidence>
<dbReference type="PANTHER" id="PTHR12295:SF9">
    <property type="entry name" value="PROTEIN FURRY HOMOLOG-LIKE"/>
    <property type="match status" value="1"/>
</dbReference>
<dbReference type="GO" id="GO:0005938">
    <property type="term" value="C:cell cortex"/>
    <property type="evidence" value="ECO:0007669"/>
    <property type="project" value="TreeGrafter"/>
</dbReference>
<keyword evidence="8" id="KW-1185">Reference proteome</keyword>
<dbReference type="InterPro" id="IPR029473">
    <property type="entry name" value="MOR2-PAG1_mid"/>
</dbReference>
<dbReference type="InterPro" id="IPR039867">
    <property type="entry name" value="Furry/Tao3/Mor2"/>
</dbReference>
<evidence type="ECO:0000259" key="4">
    <source>
        <dbReference type="Pfam" id="PF14225"/>
    </source>
</evidence>
<dbReference type="Pfam" id="PF14222">
    <property type="entry name" value="MOR2-PAG1_N"/>
    <property type="match status" value="1"/>
</dbReference>
<feature type="domain" description="Cell morphogenesis central region" evidence="5">
    <location>
        <begin position="1174"/>
        <end position="1342"/>
    </location>
</feature>
<dbReference type="Ensembl" id="ENSSANT00000049777.1">
    <property type="protein sequence ID" value="ENSSANP00000046780.1"/>
    <property type="gene ID" value="ENSSANG00000023345.1"/>
</dbReference>
<feature type="domain" description="Cell morphogenesis protein N-terminal" evidence="3">
    <location>
        <begin position="117"/>
        <end position="663"/>
    </location>
</feature>
<evidence type="ECO:0000259" key="3">
    <source>
        <dbReference type="Pfam" id="PF14222"/>
    </source>
</evidence>
<evidence type="ECO:0000256" key="1">
    <source>
        <dbReference type="SAM" id="Coils"/>
    </source>
</evidence>
<dbReference type="InterPro" id="IPR025481">
    <property type="entry name" value="Cell_Morphogen_C"/>
</dbReference>
<feature type="domain" description="Cell morphogenesis central region" evidence="5">
    <location>
        <begin position="1385"/>
        <end position="1469"/>
    </location>
</feature>
<feature type="domain" description="Protein furry C-terminal" evidence="6">
    <location>
        <begin position="2275"/>
        <end position="2790"/>
    </location>
</feature>
<name>A0A671NMJ1_9TELE</name>
<dbReference type="Pfam" id="PF19421">
    <property type="entry name" value="Fry_C"/>
    <property type="match status" value="1"/>
</dbReference>
<sequence length="2983" mass="334753">MSSITIDPELKPGEFVIKSLFAEFAVLAEKKIEVVMAEPLEKPLSRSLQRGEDAQFDQLISSMSSIAEHCLPSLLRTLFDWYRRQSGTEDESYEYRPRSSTKSKGDEQHRDKDFLQERRDLAIDFIFCLVSVEVLKQIPLHPVPDTLVQEVLNLAFKHFKHKEGYSGPNTGNVHIIADLYAEVIGVLAQSKFQAVRKKFITELKELRLKEQSPHVVQSIISLIMGMKFFRVKMYPVEDFEASFQFMQECAQYFLEVKDKDIKHALAGLFVEILIPVAAAVKNEVNVPCLKNFVEMLYQTTFDLSSRKKHSLALYPLVTCLLCVSQKQFFLNNWHIFLQNCLSHLKMPSNNSIRKQIETLQNKDPKMSRVALESLYRLLWVYIIRIKCESNTTTQSRLLSIVTALFPKGSRSVVPRDTPLNIFVKIIQFIAQERLDFAMKEIIYDLLCVGKSHKTFTINPERMNIGLRAFLVIADSLQQKDGEPPMPTTGVILPSGNTLRVKKIFLNTTLTDEEAKVIGMSLYYPQVRKALDNILRHLDKEVGRSMSMTNVQMSNKEPEEMITGERKPKIDLFRTCVAAIPRLIPDGMSRQDLIELLAKLTIHMDEELRGLAFTTLQALMVDFPDWREDVLSGFVYFIVREVTDVHPTLLDNAVKMLLQLIIQWRQAVQSSNRSHDSQVRVLNKSPSLPLERSPLWTVLHVVEGLALVVLCSCRPATRRLAANVLKEVRSLHTALGIAKGDEEFAIEVMDRLSASVLESFIHLTGADQTNLLYCPSGIDLQTLAEWSSSPISHQFDVVSPSHIWVFAHVTQGQDPWVISLSSYLRQEHLPKHCPTALSYAWVFASTRLQLLSPQIDINSPINAKKVNSMSSSSDSYVGLWRNYLILCCSSATSSTSSSSSAPGSVRCSPPETLASTPDSGYSYDSKIISIPSPSSLFKHVVPMMRSESMDITESLVLGLGRTNPIAFRELLEELNPIIKEALERRPENMKRRRRRDILRVQLVRIFELLADSGVISQIASGGLDGESRSLNSTLLEYVDLTRQLLEAENDKDSDTLRDIRSHFSALVANIIQNVPVHQRRSIFPQQSLRHSLFMLFSHWAGPFSIMFTPLDRYSDRNMQINRHQYCALKAMSAVLCCGPVADNVGLSSDGYLYKWLDNILDSQDRKVHQLGCEAVMLLLELNPDQSNLMFWAVDRCYTGSRRVAAGCFRAIANVFHNRDYQFDTVILLNLILFKAADSSRDIYEVAMQLLQMLEPKLFRYAHKLEIQRTDGVLTPASPLPHLYSVSYYQLSEELARTYPELTLPIFSEVSQRIQTAHPGGRQVMLHYLLPWMNNVELVDFKPSAQRQEEPSSTEEEEDAHEREMMMVNSRRWLRGEGWGSPHATTMILNNLMFMTAKYGDEFAWSEIENVWTTLADSWPKNLKIILHFLISMSGVNSEPSLLPYVKRVVVYLGRDKTMQLLEELMYELEQTDPVSSAVTHMDNPPYYRITSSYKSPSVTSGTTSSSNTMVPGHDGHHESKIKDSNTEDSYTHLDIYTGLNSNLNRQHHRLESRYSSSSGGSYEEEKSDSMPVNANWRLKVMDHNRPEPLPFPPTGGCWSPLVDYLPETTTPGVSLHRCNIAVILLTDLIVDHGVKVEWSSYLHLLLHAIFIGNTYTTGLTISTLRSMSTASLNLNLNLNLVYLPGVIELMPDYQSSPMTDSGLSSSSTSSSISLGSSALPHLPPTLLNEVDLSAEQDEKVKNLIEFISSRKRGPLWNHEDVSPKNPNIKSADQLSVFLRHVVNVFKQTPSGYQLEQELSEVALQTALSCSSRHYAGRSFQIFRALKQPLTASTLSDVLSRLVETVGDPGEEAQGFVIELLLTLEAGIDTLAETMKSYDLLTALSQASHDPLQGTKFANNRKSTGQLNLGSGSFLHVHYSHARSNSLRASLMGERLGDRHRSNTLDVADRLGGSHGNLARTRSLSSLREDGVRGDGGGSGEVVPPTDPTNLMATVFWIATSLLESDYEFEYLLALRLLNRLLAQMPLEKADSREKLERVQAKLKWYNFPGLLMLFLKGFTSAATQELTIHLLSKLITVSRHTLIDPSQLAGFPLNVLCLLPHLVQHFDNPTGFCKETADRIAKVCSEEKSATLANLAHMMSLYSTHSYSRDSTNWINVVCRYLHDSFSEITFNLVTYLAELLEKGLNSMQQCLLQIIYSLLSYIDLSAAPVKQFNLEVMKIIGKYVQSPYWKEAQNILKLVVSRSASLVVPDEVQRSYSMESTGSPEIAFTRIFNNSSKELPGKTLDFHFDISETPIIGHKYGDQRSAAGRNGKPQVIAVTRSTSSTSSGSNSNGLVPVSWKRPQLSQRRTREKLMNVLSLCGPESGLPKNPSVVFSSNEDLDAGDQQTSLIPTVEEVTQEEEVQAEDAGSEQQFGVFKDFDFLDVELEDGEGESMDNFNWGVRRRSLDSIDKGDTPSLQDCQYSGSTPSLIQPEDTDESSEEEVLSASQILTRSNLLNSDSATDDAISNHMDSLQQSQESSSSVLTEEATPTPPLPRPDSPTHETAHSDSNSSQLPEVGSIRSLNKFPPGSLFDDELVLPPPVKDSTLDSMYEKETVLPLALDLAPDSVCEEDVTLALKELDDRCEEEEADFFGMSSQDEGDADGFPELQASPPPSPFLSAILAAFQPVVYDDEEDAWRCHVNQMLSDSDGSCAVYTFHVFSQLFQHIQRKFDSITHASVRFLGEGLQRMGNQFLSSLEVMTSCSQCPTVLLDAETLVSCGLLETLKFSVLELQEHLDTYNSKREAAEQELELCRRLYKLHFQLLLLFQAYCKLISRVDTIKREAEVTNMSEELAILESCLKEAESVGDGQEGLGEIEVDQSSTETAIHSLIESLRARDFSTAIAQVKAFRCMWPNDIFGSERDDAVQTLLHIYFRHQTLGQTGCLAVVGPSRDLSQASSRLMELNLQIREALCQAQTHILSPTPTAHIQTQIDTQNTVLSTGM</sequence>
<dbReference type="InterPro" id="IPR045842">
    <property type="entry name" value="Fry_C"/>
</dbReference>
<feature type="compositionally biased region" description="Polar residues" evidence="2">
    <location>
        <begin position="2455"/>
        <end position="2469"/>
    </location>
</feature>
<feature type="region of interest" description="Disordered" evidence="2">
    <location>
        <begin position="1960"/>
        <end position="1983"/>
    </location>
</feature>
<dbReference type="SUPFAM" id="SSF48371">
    <property type="entry name" value="ARM repeat"/>
    <property type="match status" value="2"/>
</dbReference>
<feature type="compositionally biased region" description="Low complexity" evidence="2">
    <location>
        <begin position="1494"/>
        <end position="1507"/>
    </location>
</feature>
<reference evidence="7" key="2">
    <citation type="submission" date="2025-09" db="UniProtKB">
        <authorList>
            <consortium name="Ensembl"/>
        </authorList>
    </citation>
    <scope>IDENTIFICATION</scope>
</reference>
<keyword evidence="1" id="KW-0175">Coiled coil</keyword>
<dbReference type="PANTHER" id="PTHR12295">
    <property type="entry name" value="FURRY-RELATED"/>
    <property type="match status" value="1"/>
</dbReference>
<evidence type="ECO:0000256" key="2">
    <source>
        <dbReference type="SAM" id="MobiDB-lite"/>
    </source>
</evidence>
<dbReference type="GO" id="GO:0000902">
    <property type="term" value="P:cell morphogenesis"/>
    <property type="evidence" value="ECO:0007669"/>
    <property type="project" value="InterPro"/>
</dbReference>
<feature type="region of interest" description="Disordered" evidence="2">
    <location>
        <begin position="90"/>
        <end position="110"/>
    </location>
</feature>
<dbReference type="Proteomes" id="UP000472260">
    <property type="component" value="Unassembled WGS sequence"/>
</dbReference>
<proteinExistence type="predicted"/>
<protein>
    <submittedName>
        <fullName evidence="7">Protein furry homolog-like</fullName>
    </submittedName>
</protein>
<feature type="region of interest" description="Disordered" evidence="2">
    <location>
        <begin position="1341"/>
        <end position="1360"/>
    </location>
</feature>
<dbReference type="Pfam" id="PF14225">
    <property type="entry name" value="MOR2-PAG1_C"/>
    <property type="match status" value="1"/>
</dbReference>
<dbReference type="Pfam" id="PF14228">
    <property type="entry name" value="MOR2-PAG1_mid"/>
    <property type="match status" value="3"/>
</dbReference>
<feature type="coiled-coil region" evidence="1">
    <location>
        <begin position="2769"/>
        <end position="2796"/>
    </location>
</feature>
<gene>
    <name evidence="7" type="primary">LOC107665346</name>
</gene>
<evidence type="ECO:0000259" key="6">
    <source>
        <dbReference type="Pfam" id="PF19421"/>
    </source>
</evidence>
<feature type="domain" description="Cell morphogenesis protein C-terminal" evidence="4">
    <location>
        <begin position="1992"/>
        <end position="2243"/>
    </location>
</feature>
<evidence type="ECO:0000259" key="5">
    <source>
        <dbReference type="Pfam" id="PF14228"/>
    </source>
</evidence>
<reference evidence="7" key="1">
    <citation type="submission" date="2025-08" db="UniProtKB">
        <authorList>
            <consortium name="Ensembl"/>
        </authorList>
    </citation>
    <scope>IDENTIFICATION</scope>
</reference>
<feature type="domain" description="Cell morphogenesis central region" evidence="5">
    <location>
        <begin position="1733"/>
        <end position="1847"/>
    </location>
</feature>
<organism evidence="7 8">
    <name type="scientific">Sinocyclocheilus anshuiensis</name>
    <dbReference type="NCBI Taxonomy" id="1608454"/>
    <lineage>
        <taxon>Eukaryota</taxon>
        <taxon>Metazoa</taxon>
        <taxon>Chordata</taxon>
        <taxon>Craniata</taxon>
        <taxon>Vertebrata</taxon>
        <taxon>Euteleostomi</taxon>
        <taxon>Actinopterygii</taxon>
        <taxon>Neopterygii</taxon>
        <taxon>Teleostei</taxon>
        <taxon>Ostariophysi</taxon>
        <taxon>Cypriniformes</taxon>
        <taxon>Cyprinidae</taxon>
        <taxon>Cyprininae</taxon>
        <taxon>Sinocyclocheilus</taxon>
    </lineage>
</organism>
<feature type="compositionally biased region" description="Basic and acidic residues" evidence="2">
    <location>
        <begin position="1512"/>
        <end position="1525"/>
    </location>
</feature>
<dbReference type="InterPro" id="IPR025614">
    <property type="entry name" value="Cell_morpho_N"/>
</dbReference>
<feature type="region of interest" description="Disordered" evidence="2">
    <location>
        <begin position="1491"/>
        <end position="1525"/>
    </location>
</feature>
<accession>A0A671NMJ1</accession>
<feature type="region of interest" description="Disordered" evidence="2">
    <location>
        <begin position="2511"/>
        <end position="2562"/>
    </location>
</feature>
<feature type="compositionally biased region" description="Acidic residues" evidence="2">
    <location>
        <begin position="2473"/>
        <end position="2483"/>
    </location>
</feature>
<feature type="region of interest" description="Disordered" evidence="2">
    <location>
        <begin position="892"/>
        <end position="918"/>
    </location>
</feature>
<feature type="region of interest" description="Disordered" evidence="2">
    <location>
        <begin position="2449"/>
        <end position="2486"/>
    </location>
</feature>
<dbReference type="GO" id="GO:0030427">
    <property type="term" value="C:site of polarized growth"/>
    <property type="evidence" value="ECO:0007669"/>
    <property type="project" value="TreeGrafter"/>
</dbReference>
<dbReference type="InterPro" id="IPR016024">
    <property type="entry name" value="ARM-type_fold"/>
</dbReference>